<evidence type="ECO:0000313" key="9">
    <source>
        <dbReference type="Proteomes" id="UP000809273"/>
    </source>
</evidence>
<dbReference type="InterPro" id="IPR013785">
    <property type="entry name" value="Aldolase_TIM"/>
</dbReference>
<dbReference type="PANTHER" id="PTHR30352">
    <property type="entry name" value="PYRUVATE FORMATE-LYASE-ACTIVATING ENZYME"/>
    <property type="match status" value="1"/>
</dbReference>
<evidence type="ECO:0000256" key="5">
    <source>
        <dbReference type="ARBA" id="ARBA00023014"/>
    </source>
</evidence>
<dbReference type="GO" id="GO:0051539">
    <property type="term" value="F:4 iron, 4 sulfur cluster binding"/>
    <property type="evidence" value="ECO:0007669"/>
    <property type="project" value="UniProtKB-KW"/>
</dbReference>
<comment type="caution">
    <text evidence="8">The sequence shown here is derived from an EMBL/GenBank/DDBJ whole genome shotgun (WGS) entry which is preliminary data.</text>
</comment>
<dbReference type="NCBIfam" id="TIGR04337">
    <property type="entry name" value="AmmeMemoSam_rS"/>
    <property type="match status" value="1"/>
</dbReference>
<dbReference type="SFLD" id="SFLDG01101">
    <property type="entry name" value="Uncharacterised_Radical_SAM_Su"/>
    <property type="match status" value="1"/>
</dbReference>
<proteinExistence type="predicted"/>
<evidence type="ECO:0000313" key="8">
    <source>
        <dbReference type="EMBL" id="MBN1574505.1"/>
    </source>
</evidence>
<keyword evidence="2 6" id="KW-0949">S-adenosyl-L-methionine</keyword>
<dbReference type="GO" id="GO:0046872">
    <property type="term" value="F:metal ion binding"/>
    <property type="evidence" value="ECO:0007669"/>
    <property type="project" value="UniProtKB-KW"/>
</dbReference>
<evidence type="ECO:0000256" key="3">
    <source>
        <dbReference type="ARBA" id="ARBA00022723"/>
    </source>
</evidence>
<keyword evidence="3 6" id="KW-0479">Metal-binding</keyword>
<dbReference type="InterPro" id="IPR058240">
    <property type="entry name" value="rSAM_sf"/>
</dbReference>
<dbReference type="InterPro" id="IPR007197">
    <property type="entry name" value="rSAM"/>
</dbReference>
<reference evidence="8" key="2">
    <citation type="submission" date="2021-01" db="EMBL/GenBank/DDBJ databases">
        <authorList>
            <person name="Hahn C.R."/>
            <person name="Youssef N.H."/>
            <person name="Elshahed M."/>
        </authorList>
    </citation>
    <scope>NUCLEOTIDE SEQUENCE</scope>
    <source>
        <strain evidence="8">Zod_Metabat.24</strain>
    </source>
</reference>
<dbReference type="PANTHER" id="PTHR30352:SF5">
    <property type="entry name" value="PYRUVATE FORMATE-LYASE 1-ACTIVATING ENZYME"/>
    <property type="match status" value="1"/>
</dbReference>
<dbReference type="AlphaFoldDB" id="A0A9D8PS08"/>
<dbReference type="InterPro" id="IPR016431">
    <property type="entry name" value="Pyrv-formate_lyase-activ_prd"/>
</dbReference>
<evidence type="ECO:0000256" key="6">
    <source>
        <dbReference type="PIRSR" id="PIRSR004869-50"/>
    </source>
</evidence>
<organism evidence="8 9">
    <name type="scientific">Candidatus Zymogenus saltonus</name>
    <dbReference type="NCBI Taxonomy" id="2844893"/>
    <lineage>
        <taxon>Bacteria</taxon>
        <taxon>Deltaproteobacteria</taxon>
        <taxon>Candidatus Zymogenia</taxon>
        <taxon>Candidatus Zymogeniales</taxon>
        <taxon>Candidatus Zymogenaceae</taxon>
        <taxon>Candidatus Zymogenus</taxon>
    </lineage>
</organism>
<dbReference type="Pfam" id="PF04055">
    <property type="entry name" value="Radical_SAM"/>
    <property type="match status" value="1"/>
</dbReference>
<dbReference type="SFLD" id="SFLDS00029">
    <property type="entry name" value="Radical_SAM"/>
    <property type="match status" value="1"/>
</dbReference>
<evidence type="ECO:0000259" key="7">
    <source>
        <dbReference type="PROSITE" id="PS51918"/>
    </source>
</evidence>
<accession>A0A9D8PS08</accession>
<dbReference type="PIRSF" id="PIRSF004869">
    <property type="entry name" value="PflX_prd"/>
    <property type="match status" value="1"/>
</dbReference>
<keyword evidence="5 6" id="KW-0411">Iron-sulfur</keyword>
<comment type="cofactor">
    <cofactor evidence="6">
        <name>[4Fe-4S] cluster</name>
        <dbReference type="ChEBI" id="CHEBI:49883"/>
    </cofactor>
    <text evidence="6">Binds 1 [4Fe-4S] cluster. The cluster is coordinated with 3 cysteines and an exchangeable S-adenosyl-L-methionine.</text>
</comment>
<dbReference type="PROSITE" id="PS51918">
    <property type="entry name" value="RADICAL_SAM"/>
    <property type="match status" value="1"/>
</dbReference>
<evidence type="ECO:0000256" key="4">
    <source>
        <dbReference type="ARBA" id="ARBA00023004"/>
    </source>
</evidence>
<feature type="domain" description="Radical SAM core" evidence="7">
    <location>
        <begin position="67"/>
        <end position="297"/>
    </location>
</feature>
<dbReference type="SUPFAM" id="SSF102114">
    <property type="entry name" value="Radical SAM enzymes"/>
    <property type="match status" value="1"/>
</dbReference>
<feature type="binding site" evidence="6">
    <location>
        <position position="86"/>
    </location>
    <ligand>
        <name>[4Fe-4S] cluster</name>
        <dbReference type="ChEBI" id="CHEBI:49883"/>
        <note>4Fe-4S-S-AdoMet</note>
    </ligand>
</feature>
<keyword evidence="4 6" id="KW-0408">Iron</keyword>
<evidence type="ECO:0000256" key="1">
    <source>
        <dbReference type="ARBA" id="ARBA00022485"/>
    </source>
</evidence>
<dbReference type="CDD" id="cd01335">
    <property type="entry name" value="Radical_SAM"/>
    <property type="match status" value="1"/>
</dbReference>
<feature type="binding site" evidence="6">
    <location>
        <position position="82"/>
    </location>
    <ligand>
        <name>[4Fe-4S] cluster</name>
        <dbReference type="ChEBI" id="CHEBI:49883"/>
        <note>4Fe-4S-S-AdoMet</note>
    </ligand>
</feature>
<dbReference type="Gene3D" id="3.20.20.70">
    <property type="entry name" value="Aldolase class I"/>
    <property type="match status" value="1"/>
</dbReference>
<reference evidence="8" key="1">
    <citation type="journal article" date="2021" name="Environ. Microbiol.">
        <title>Genomic characterization of three novel Desulfobacterota classes expand the metabolic and phylogenetic diversity of the phylum.</title>
        <authorList>
            <person name="Murphy C.L."/>
            <person name="Biggerstaff J."/>
            <person name="Eichhorn A."/>
            <person name="Ewing E."/>
            <person name="Shahan R."/>
            <person name="Soriano D."/>
            <person name="Stewart S."/>
            <person name="VanMol K."/>
            <person name="Walker R."/>
            <person name="Walters P."/>
            <person name="Elshahed M.S."/>
            <person name="Youssef N.H."/>
        </authorList>
    </citation>
    <scope>NUCLEOTIDE SEQUENCE</scope>
    <source>
        <strain evidence="8">Zod_Metabat.24</strain>
    </source>
</reference>
<keyword evidence="1" id="KW-0004">4Fe-4S</keyword>
<evidence type="ECO:0000256" key="2">
    <source>
        <dbReference type="ARBA" id="ARBA00022691"/>
    </source>
</evidence>
<dbReference type="InterPro" id="IPR034457">
    <property type="entry name" value="Organic_radical-activating"/>
</dbReference>
<feature type="binding site" evidence="6">
    <location>
        <position position="89"/>
    </location>
    <ligand>
        <name>[4Fe-4S] cluster</name>
        <dbReference type="ChEBI" id="CHEBI:49883"/>
        <note>4Fe-4S-S-AdoMet</note>
    </ligand>
</feature>
<dbReference type="InterPro" id="IPR027596">
    <property type="entry name" value="AmmeMemoSam_rS"/>
</dbReference>
<dbReference type="GO" id="GO:0003824">
    <property type="term" value="F:catalytic activity"/>
    <property type="evidence" value="ECO:0007669"/>
    <property type="project" value="InterPro"/>
</dbReference>
<dbReference type="EMBL" id="JAFGIX010000081">
    <property type="protein sequence ID" value="MBN1574505.1"/>
    <property type="molecule type" value="Genomic_DNA"/>
</dbReference>
<name>A0A9D8PS08_9DELT</name>
<dbReference type="Proteomes" id="UP000809273">
    <property type="component" value="Unassembled WGS sequence"/>
</dbReference>
<gene>
    <name evidence="8" type="primary">amrS</name>
    <name evidence="8" type="ORF">JW984_15015</name>
</gene>
<sequence>MYHASLYTKIENDRTVCRVCRRRCSIPPGGLGYCGTRLNKGGKLMSLIYGRVSTMMVSPIEKKPMYHFYPGSMWLSVGSVGCNFRCPGCQNWEIACAAADLKGDGFFPDGGPKAETENISPELLIEIAKREGAFGISFTYNEPTLWVEYAERSMAEAKGVGLHTNWVTNGYITIEALDMIGPYLDSFRVDIKGFSERAYKEIAGIFDYKGILEVVLRAKEKWGMHVELVTNVIPGVNDKIDELTGLARWIVKEMGPDTPWHITRFFPHYKLLDIPETPVDLLEDIYKMAVDEGLHYPYLGNVSHHRGENTCCPGCGEVVISRRGGVFEESRLKGSRCPECNAEIFGRFPPSRGE</sequence>
<protein>
    <submittedName>
        <fullName evidence="8">AmmeMemoRadiSam system radical SAM enzyme</fullName>
    </submittedName>
</protein>